<sequence>MHIYSQTLVFVLLIVSCVLCENKYSKSANEKKKSEVDFRNLDKPFRMNKLNLLWTKARQRLTEPKLKSLYSDLMIQDKEELIQKRVKSEGGDKEGLKEAELRRKLSNIMSNYGLLHHFEPDAPRGKDHPGFNSAMDDYINKSIFKDKKLNYLWTKAESAGFTMEELMALREEFTHHQEKIDQYYDLFSDDSPKNDAFKNVINEDELDKFNEIGGDQATEMNKDYIDKANLIREKHQVLRDGYDRIQRVIAKGPNNKEFIEPKVQGLWKIAVSANFTTEELASLKVELQHYESRLLKLRHLQADHVSNREKHKSKVAGTGDKFNHFEDQEQMIKKHSRKVEKMHADLESKILERHTEL</sequence>
<feature type="domain" description="Alpha-2-macroglobulin receptor-associated protein" evidence="3">
    <location>
        <begin position="8"/>
        <end position="120"/>
    </location>
</feature>
<evidence type="ECO:0000259" key="4">
    <source>
        <dbReference type="Pfam" id="PF06401"/>
    </source>
</evidence>
<dbReference type="InParanoid" id="A0A7E5VTW7"/>
<dbReference type="KEGG" id="tnl:113496681"/>
<keyword evidence="5" id="KW-1185">Reference proteome</keyword>
<evidence type="ECO:0000313" key="5">
    <source>
        <dbReference type="Proteomes" id="UP000322000"/>
    </source>
</evidence>
<evidence type="ECO:0000256" key="2">
    <source>
        <dbReference type="SAM" id="SignalP"/>
    </source>
</evidence>
<dbReference type="Gene3D" id="1.20.81.10">
    <property type="entry name" value="RAP domain"/>
    <property type="match status" value="3"/>
</dbReference>
<dbReference type="GO" id="GO:0048259">
    <property type="term" value="P:regulation of receptor-mediated endocytosis"/>
    <property type="evidence" value="ECO:0007669"/>
    <property type="project" value="TreeGrafter"/>
</dbReference>
<evidence type="ECO:0000256" key="1">
    <source>
        <dbReference type="SAM" id="Coils"/>
    </source>
</evidence>
<accession>A0A7E5VTW7</accession>
<dbReference type="PANTHER" id="PTHR16560">
    <property type="entry name" value="ALPHA-2-MACROGLOBULIN RECEPTOR-ASSOCIATED PROTEIN"/>
    <property type="match status" value="1"/>
</dbReference>
<dbReference type="GO" id="GO:0008201">
    <property type="term" value="F:heparin binding"/>
    <property type="evidence" value="ECO:0007669"/>
    <property type="project" value="InterPro"/>
</dbReference>
<dbReference type="GO" id="GO:0048019">
    <property type="term" value="F:receptor antagonist activity"/>
    <property type="evidence" value="ECO:0007669"/>
    <property type="project" value="InterPro"/>
</dbReference>
<dbReference type="InterPro" id="IPR038003">
    <property type="entry name" value="A2-macroglobuin_RAP"/>
</dbReference>
<dbReference type="Pfam" id="PF06400">
    <property type="entry name" value="Alpha-2-MRAP_N"/>
    <property type="match status" value="1"/>
</dbReference>
<dbReference type="Proteomes" id="UP000322000">
    <property type="component" value="Chromosome 8"/>
</dbReference>
<dbReference type="CDD" id="cd14808">
    <property type="entry name" value="RAP_D3"/>
    <property type="match status" value="1"/>
</dbReference>
<protein>
    <submittedName>
        <fullName evidence="6">Alpha-2-macroglobulin receptor-associated protein</fullName>
    </submittedName>
</protein>
<dbReference type="SUPFAM" id="SSF47045">
    <property type="entry name" value="RAP domain-like"/>
    <property type="match status" value="3"/>
</dbReference>
<keyword evidence="6" id="KW-0675">Receptor</keyword>
<dbReference type="CDD" id="cd14806">
    <property type="entry name" value="RAP_D1"/>
    <property type="match status" value="1"/>
</dbReference>
<dbReference type="RefSeq" id="XP_026731785.1">
    <property type="nucleotide sequence ID" value="XM_026875984.1"/>
</dbReference>
<dbReference type="GO" id="GO:0005783">
    <property type="term" value="C:endoplasmic reticulum"/>
    <property type="evidence" value="ECO:0007669"/>
    <property type="project" value="InterPro"/>
</dbReference>
<dbReference type="InterPro" id="IPR036744">
    <property type="entry name" value="RAP_sf"/>
</dbReference>
<gene>
    <name evidence="6" type="primary">LOC113496681</name>
</gene>
<feature type="domain" description="Alpha-2-macroglobulin RAP C-terminal" evidence="4">
    <location>
        <begin position="143"/>
        <end position="357"/>
    </location>
</feature>
<dbReference type="AlphaFoldDB" id="A0A7E5VTW7"/>
<keyword evidence="1" id="KW-0175">Coiled coil</keyword>
<organism evidence="5 6">
    <name type="scientific">Trichoplusia ni</name>
    <name type="common">Cabbage looper</name>
    <dbReference type="NCBI Taxonomy" id="7111"/>
    <lineage>
        <taxon>Eukaryota</taxon>
        <taxon>Metazoa</taxon>
        <taxon>Ecdysozoa</taxon>
        <taxon>Arthropoda</taxon>
        <taxon>Hexapoda</taxon>
        <taxon>Insecta</taxon>
        <taxon>Pterygota</taxon>
        <taxon>Neoptera</taxon>
        <taxon>Endopterygota</taxon>
        <taxon>Lepidoptera</taxon>
        <taxon>Glossata</taxon>
        <taxon>Ditrysia</taxon>
        <taxon>Noctuoidea</taxon>
        <taxon>Noctuidae</taxon>
        <taxon>Plusiinae</taxon>
        <taxon>Trichoplusia</taxon>
    </lineage>
</organism>
<dbReference type="GO" id="GO:0050750">
    <property type="term" value="F:low-density lipoprotein particle receptor binding"/>
    <property type="evidence" value="ECO:0007669"/>
    <property type="project" value="InterPro"/>
</dbReference>
<feature type="chain" id="PRO_5029012916" evidence="2">
    <location>
        <begin position="21"/>
        <end position="357"/>
    </location>
</feature>
<dbReference type="InterPro" id="IPR009066">
    <property type="entry name" value="MG_RAP_rcpt_1"/>
</dbReference>
<feature type="coiled-coil region" evidence="1">
    <location>
        <begin position="273"/>
        <end position="300"/>
    </location>
</feature>
<dbReference type="FunCoup" id="A0A7E5VTW7">
    <property type="interactions" value="615"/>
</dbReference>
<keyword evidence="2" id="KW-0732">Signal</keyword>
<name>A0A7E5VTW7_TRINI</name>
<dbReference type="Pfam" id="PF06401">
    <property type="entry name" value="Alpha-2-MRAP_C"/>
    <property type="match status" value="1"/>
</dbReference>
<dbReference type="InterPro" id="IPR010483">
    <property type="entry name" value="Alpha_2_MRAP_C"/>
</dbReference>
<dbReference type="GeneID" id="113496681"/>
<evidence type="ECO:0000259" key="3">
    <source>
        <dbReference type="Pfam" id="PF06400"/>
    </source>
</evidence>
<evidence type="ECO:0000313" key="6">
    <source>
        <dbReference type="RefSeq" id="XP_026731785.1"/>
    </source>
</evidence>
<dbReference type="PANTHER" id="PTHR16560:SF2">
    <property type="entry name" value="ALPHA-2-MACROGLOBULIN RECEPTOR-ASSOCIATED PROTEIN"/>
    <property type="match status" value="1"/>
</dbReference>
<feature type="signal peptide" evidence="2">
    <location>
        <begin position="1"/>
        <end position="20"/>
    </location>
</feature>
<dbReference type="OrthoDB" id="5817428at2759"/>
<proteinExistence type="predicted"/>
<reference evidence="6" key="1">
    <citation type="submission" date="2025-08" db="UniProtKB">
        <authorList>
            <consortium name="RefSeq"/>
        </authorList>
    </citation>
    <scope>IDENTIFICATION</scope>
</reference>
<dbReference type="InterPro" id="IPR037999">
    <property type="entry name" value="RAP_D3"/>
</dbReference>